<reference evidence="3 4" key="1">
    <citation type="journal article" date="2020" name="bioRxiv">
        <title>Sequence and annotation of 42 cannabis genomes reveals extensive copy number variation in cannabinoid synthesis and pathogen resistance genes.</title>
        <authorList>
            <person name="Mckernan K.J."/>
            <person name="Helbert Y."/>
            <person name="Kane L.T."/>
            <person name="Ebling H."/>
            <person name="Zhang L."/>
            <person name="Liu B."/>
            <person name="Eaton Z."/>
            <person name="Mclaughlin S."/>
            <person name="Kingan S."/>
            <person name="Baybayan P."/>
            <person name="Concepcion G."/>
            <person name="Jordan M."/>
            <person name="Riva A."/>
            <person name="Barbazuk W."/>
            <person name="Harkins T."/>
        </authorList>
    </citation>
    <scope>NUCLEOTIDE SEQUENCE [LARGE SCALE GENOMIC DNA]</scope>
    <source>
        <strain evidence="4">cv. Jamaican Lion 4</strain>
        <tissue evidence="3">Leaf</tissue>
    </source>
</reference>
<dbReference type="Gene3D" id="2.130.10.10">
    <property type="entry name" value="YVTN repeat-like/Quinoprotein amine dehydrogenase"/>
    <property type="match status" value="1"/>
</dbReference>
<comment type="caution">
    <text evidence="3">The sequence shown here is derived from an EMBL/GenBank/DDBJ whole genome shotgun (WGS) entry which is preliminary data.</text>
</comment>
<dbReference type="EMBL" id="JAATIP010000276">
    <property type="protein sequence ID" value="KAF4354747.1"/>
    <property type="molecule type" value="Genomic_DNA"/>
</dbReference>
<evidence type="ECO:0000256" key="2">
    <source>
        <dbReference type="SAM" id="MobiDB-lite"/>
    </source>
</evidence>
<gene>
    <name evidence="3" type="ORF">F8388_026542</name>
</gene>
<dbReference type="InterPro" id="IPR036322">
    <property type="entry name" value="WD40_repeat_dom_sf"/>
</dbReference>
<dbReference type="Proteomes" id="UP000525078">
    <property type="component" value="Unassembled WGS sequence"/>
</dbReference>
<dbReference type="InterPro" id="IPR015943">
    <property type="entry name" value="WD40/YVTN_repeat-like_dom_sf"/>
</dbReference>
<dbReference type="PANTHER" id="PTHR44083">
    <property type="entry name" value="TOPLESS-RELATED PROTEIN 1-RELATED"/>
    <property type="match status" value="1"/>
</dbReference>
<dbReference type="InterPro" id="IPR027728">
    <property type="entry name" value="Topless_fam"/>
</dbReference>
<evidence type="ECO:0000313" key="4">
    <source>
        <dbReference type="Proteomes" id="UP000525078"/>
    </source>
</evidence>
<feature type="region of interest" description="Disordered" evidence="2">
    <location>
        <begin position="24"/>
        <end position="45"/>
    </location>
</feature>
<organism evidence="3 4">
    <name type="scientific">Cannabis sativa</name>
    <name type="common">Hemp</name>
    <name type="synonym">Marijuana</name>
    <dbReference type="NCBI Taxonomy" id="3483"/>
    <lineage>
        <taxon>Eukaryota</taxon>
        <taxon>Viridiplantae</taxon>
        <taxon>Streptophyta</taxon>
        <taxon>Embryophyta</taxon>
        <taxon>Tracheophyta</taxon>
        <taxon>Spermatophyta</taxon>
        <taxon>Magnoliopsida</taxon>
        <taxon>eudicotyledons</taxon>
        <taxon>Gunneridae</taxon>
        <taxon>Pentapetalae</taxon>
        <taxon>rosids</taxon>
        <taxon>fabids</taxon>
        <taxon>Rosales</taxon>
        <taxon>Cannabaceae</taxon>
        <taxon>Cannabis</taxon>
    </lineage>
</organism>
<protein>
    <submittedName>
        <fullName evidence="3">Uncharacterized protein</fullName>
    </submittedName>
</protein>
<sequence length="370" mass="42364">MCFGVRDLSGVLKGLISMLVQDRVGPKSSKQTQIKSLPTHHHPGRLSEPKNLDFSTWVSENLYKVVHVFVLISTVGAVFFLRNVGDTAALLCFENHVEALEKIEFPKIMIKTLKIKIIINDLAFSYPHKQLCVVTCGEDRVIKVWDAATGAKQYTFEGHESIVYSVCPHYKENIQVIFFAFIIFAFVLSSTRKCLLDFVKEENLRKSAENCSSSHRQFESKVSQFKQMFNEIHRKMDEVFSRRASPPIGTDDQRSPALPFEISEVLQQKSAPFGNLLVSIGWYTGISQRVKQVFIRKTINGISIAFVLFSLTLEAYNIGSEKWWWGADYTLQNCSLPHILWHENFNMNFMLKSNISDNNFLLEKAEILKH</sequence>
<name>A0A7J6E8J6_CANSA</name>
<dbReference type="Pfam" id="PF00400">
    <property type="entry name" value="WD40"/>
    <property type="match status" value="1"/>
</dbReference>
<accession>A0A7J6E8J6</accession>
<dbReference type="SUPFAM" id="SSF50978">
    <property type="entry name" value="WD40 repeat-like"/>
    <property type="match status" value="1"/>
</dbReference>
<dbReference type="PANTHER" id="PTHR44083:SF35">
    <property type="entry name" value="TOPLESS-RELATED PROTEIN 4-LIKE ISOFORM X1"/>
    <property type="match status" value="1"/>
</dbReference>
<feature type="repeat" description="WD" evidence="1">
    <location>
        <begin position="133"/>
        <end position="155"/>
    </location>
</feature>
<dbReference type="InterPro" id="IPR001680">
    <property type="entry name" value="WD40_rpt"/>
</dbReference>
<evidence type="ECO:0000313" key="3">
    <source>
        <dbReference type="EMBL" id="KAF4354747.1"/>
    </source>
</evidence>
<dbReference type="PROSITE" id="PS50082">
    <property type="entry name" value="WD_REPEATS_2"/>
    <property type="match status" value="1"/>
</dbReference>
<dbReference type="AlphaFoldDB" id="A0A7J6E8J6"/>
<keyword evidence="1" id="KW-0853">WD repeat</keyword>
<dbReference type="GO" id="GO:0006355">
    <property type="term" value="P:regulation of DNA-templated transcription"/>
    <property type="evidence" value="ECO:0007669"/>
    <property type="project" value="InterPro"/>
</dbReference>
<evidence type="ECO:0000256" key="1">
    <source>
        <dbReference type="PROSITE-ProRule" id="PRU00221"/>
    </source>
</evidence>
<proteinExistence type="predicted"/>